<dbReference type="PANTHER" id="PTHR12215:SF10">
    <property type="entry name" value="L-AMINOADIPATE-SEMIALDEHYDE DEHYDROGENASE-PHOSPHOPANTETHEINYL TRANSFERASE"/>
    <property type="match status" value="1"/>
</dbReference>
<gene>
    <name evidence="5" type="ORF">LVISKB_P3-0018</name>
</gene>
<dbReference type="Pfam" id="PF01648">
    <property type="entry name" value="ACPS"/>
    <property type="match status" value="1"/>
</dbReference>
<evidence type="ECO:0000256" key="1">
    <source>
        <dbReference type="ARBA" id="ARBA00010990"/>
    </source>
</evidence>
<geneLocation type="plasmid" evidence="5 6">
    <name>pKB290-3</name>
</geneLocation>
<dbReference type="InterPro" id="IPR037143">
    <property type="entry name" value="4-PPantetheinyl_Trfase_dom_sf"/>
</dbReference>
<dbReference type="Gene3D" id="3.90.470.20">
    <property type="entry name" value="4'-phosphopantetheinyl transferase domain"/>
    <property type="match status" value="2"/>
</dbReference>
<dbReference type="RefSeq" id="WP_015474739.1">
    <property type="nucleotide sequence ID" value="NC_020826.1"/>
</dbReference>
<dbReference type="SUPFAM" id="SSF56214">
    <property type="entry name" value="4'-phosphopantetheinyl transferase"/>
    <property type="match status" value="2"/>
</dbReference>
<evidence type="ECO:0000313" key="6">
    <source>
        <dbReference type="Proteomes" id="UP000012042"/>
    </source>
</evidence>
<dbReference type="InterPro" id="IPR008278">
    <property type="entry name" value="4-PPantetheinyl_Trfase_dom"/>
</dbReference>
<dbReference type="InterPro" id="IPR055066">
    <property type="entry name" value="AASDHPPT_N"/>
</dbReference>
<dbReference type="PANTHER" id="PTHR12215">
    <property type="entry name" value="PHOSPHOPANTETHEINE TRANSFERASE"/>
    <property type="match status" value="1"/>
</dbReference>
<feature type="domain" description="4'-phosphopantetheinyl transferase N-terminal" evidence="4">
    <location>
        <begin position="14"/>
        <end position="96"/>
    </location>
</feature>
<dbReference type="Proteomes" id="UP000012042">
    <property type="component" value="Plasmid pKB290-3"/>
</dbReference>
<dbReference type="KEGG" id="lbk:LVISKB_P3-0018"/>
<dbReference type="InterPro" id="IPR050559">
    <property type="entry name" value="P-Pant_transferase_sf"/>
</dbReference>
<dbReference type="GO" id="GO:0005829">
    <property type="term" value="C:cytosol"/>
    <property type="evidence" value="ECO:0007669"/>
    <property type="project" value="TreeGrafter"/>
</dbReference>
<dbReference type="GO" id="GO:0000287">
    <property type="term" value="F:magnesium ion binding"/>
    <property type="evidence" value="ECO:0007669"/>
    <property type="project" value="InterPro"/>
</dbReference>
<reference evidence="5 6" key="1">
    <citation type="journal article" date="2013" name="PLoS ONE">
        <title>Genomic Analysis by Deep Sequencing of the Probiotic Lactobacillus brevis KB290 Harboring Nine Plasmids Reveals Genomic Stability.</title>
        <authorList>
            <person name="Fukao M."/>
            <person name="Oshima K."/>
            <person name="Morita H."/>
            <person name="Toh H."/>
            <person name="Suda W."/>
            <person name="Kim S.W."/>
            <person name="Suzuki S."/>
            <person name="Yakabe T."/>
            <person name="Hattori M."/>
            <person name="Yajima N."/>
        </authorList>
    </citation>
    <scope>NUCLEOTIDE SEQUENCE [LARGE SCALE GENOMIC DNA]</scope>
    <source>
        <strain evidence="5 6">KB290</strain>
        <plasmid evidence="5">pKB290-3</plasmid>
    </source>
</reference>
<sequence length="232" mass="26570">MLIRIVNTSKLTSSDIESLSVHIEKNMLKKISRKHMIQDQINSIAGVGFTKKLLSQKFHISEGKIIFSTNAYGKPQANFPEMNFNWSHSGSFVAIIISEKSAVGVDVEQIKVIKHNIDDFVKNQFPLIENQYYDGEPDSKKLEVFYRLWVSNEAFLKQMGIGLLYGMEFFDLYIMKKYSCIIRTKSGIAMPIWWNELSSNNERLSVAACGFDMNERVTLLVCDGHDLLRSIK</sequence>
<dbReference type="PATRIC" id="fig|1001583.3.peg.2457"/>
<evidence type="ECO:0000256" key="2">
    <source>
        <dbReference type="ARBA" id="ARBA00022679"/>
    </source>
</evidence>
<feature type="domain" description="4'-phosphopantetheinyl transferase" evidence="3">
    <location>
        <begin position="102"/>
        <end position="199"/>
    </location>
</feature>
<dbReference type="GO" id="GO:0019878">
    <property type="term" value="P:lysine biosynthetic process via aminoadipic acid"/>
    <property type="evidence" value="ECO:0007669"/>
    <property type="project" value="TreeGrafter"/>
</dbReference>
<dbReference type="Pfam" id="PF22624">
    <property type="entry name" value="AASDHPPT_N"/>
    <property type="match status" value="1"/>
</dbReference>
<dbReference type="EMBL" id="AP012170">
    <property type="protein sequence ID" value="BAN08115.1"/>
    <property type="molecule type" value="Genomic_DNA"/>
</dbReference>
<organism evidence="5 6">
    <name type="scientific">Levilactobacillus brevis KB290</name>
    <dbReference type="NCBI Taxonomy" id="1001583"/>
    <lineage>
        <taxon>Bacteria</taxon>
        <taxon>Bacillati</taxon>
        <taxon>Bacillota</taxon>
        <taxon>Bacilli</taxon>
        <taxon>Lactobacillales</taxon>
        <taxon>Lactobacillaceae</taxon>
        <taxon>Levilactobacillus</taxon>
    </lineage>
</organism>
<protein>
    <submittedName>
        <fullName evidence="5">4'-phosphopantetheinyl transferase ffp</fullName>
    </submittedName>
</protein>
<keyword evidence="5" id="KW-0614">Plasmid</keyword>
<name>M5AI93_LEVBR</name>
<evidence type="ECO:0000313" key="5">
    <source>
        <dbReference type="EMBL" id="BAN08115.1"/>
    </source>
</evidence>
<proteinExistence type="inferred from homology"/>
<dbReference type="GO" id="GO:0008897">
    <property type="term" value="F:holo-[acyl-carrier-protein] synthase activity"/>
    <property type="evidence" value="ECO:0007669"/>
    <property type="project" value="InterPro"/>
</dbReference>
<dbReference type="HOGENOM" id="CLU_1193598_0_0_9"/>
<evidence type="ECO:0000259" key="3">
    <source>
        <dbReference type="Pfam" id="PF01648"/>
    </source>
</evidence>
<evidence type="ECO:0000259" key="4">
    <source>
        <dbReference type="Pfam" id="PF22624"/>
    </source>
</evidence>
<keyword evidence="2 5" id="KW-0808">Transferase</keyword>
<comment type="similarity">
    <text evidence="1">Belongs to the P-Pant transferase superfamily. Gsp/Sfp/HetI/AcpT family.</text>
</comment>
<accession>M5AI93</accession>
<dbReference type="AlphaFoldDB" id="M5AI93"/>